<protein>
    <submittedName>
        <fullName evidence="2">DUF2946 family protein</fullName>
    </submittedName>
</protein>
<accession>A0A4R2M7N8</accession>
<dbReference type="InterPro" id="IPR021333">
    <property type="entry name" value="DUF2946"/>
</dbReference>
<gene>
    <name evidence="2" type="ORF">EV684_10417</name>
</gene>
<reference evidence="2 3" key="1">
    <citation type="submission" date="2019-03" db="EMBL/GenBank/DDBJ databases">
        <title>Genomic Encyclopedia of Type Strains, Phase IV (KMG-IV): sequencing the most valuable type-strain genomes for metagenomic binning, comparative biology and taxonomic classification.</title>
        <authorList>
            <person name="Goeker M."/>
        </authorList>
    </citation>
    <scope>NUCLEOTIDE SEQUENCE [LARGE SCALE GENOMIC DNA]</scope>
    <source>
        <strain evidence="2 3">DSM 1709</strain>
    </source>
</reference>
<evidence type="ECO:0000313" key="3">
    <source>
        <dbReference type="Proteomes" id="UP000295106"/>
    </source>
</evidence>
<sequence>MSWTCVNRRFATWLSCLVLLFAALAPSVSHALQFSRGVGWVEVCTAEGSRWVAAGAEDTDSLPAQAHGLEHCPFCSLHAPTPGLPPADRLVVPPAGRDATLPPAFRHAPRTAHAWRSAQPRAPPFVLS</sequence>
<proteinExistence type="predicted"/>
<dbReference type="Proteomes" id="UP000295106">
    <property type="component" value="Unassembled WGS sequence"/>
</dbReference>
<dbReference type="RefSeq" id="WP_132645735.1">
    <property type="nucleotide sequence ID" value="NZ_CP181386.1"/>
</dbReference>
<feature type="chain" id="PRO_5020746394" evidence="1">
    <location>
        <begin position="32"/>
        <end position="128"/>
    </location>
</feature>
<name>A0A4R2M7N8_RUBGE</name>
<evidence type="ECO:0000256" key="1">
    <source>
        <dbReference type="SAM" id="SignalP"/>
    </source>
</evidence>
<dbReference type="Pfam" id="PF11162">
    <property type="entry name" value="DUF2946"/>
    <property type="match status" value="1"/>
</dbReference>
<keyword evidence="1" id="KW-0732">Signal</keyword>
<evidence type="ECO:0000313" key="2">
    <source>
        <dbReference type="EMBL" id="TCP03299.1"/>
    </source>
</evidence>
<dbReference type="AlphaFoldDB" id="A0A4R2M7N8"/>
<organism evidence="2 3">
    <name type="scientific">Rubrivivax gelatinosus</name>
    <name type="common">Rhodocyclus gelatinosus</name>
    <name type="synonym">Rhodopseudomonas gelatinosa</name>
    <dbReference type="NCBI Taxonomy" id="28068"/>
    <lineage>
        <taxon>Bacteria</taxon>
        <taxon>Pseudomonadati</taxon>
        <taxon>Pseudomonadota</taxon>
        <taxon>Betaproteobacteria</taxon>
        <taxon>Burkholderiales</taxon>
        <taxon>Sphaerotilaceae</taxon>
        <taxon>Rubrivivax</taxon>
    </lineage>
</organism>
<dbReference type="EMBL" id="SLXD01000004">
    <property type="protein sequence ID" value="TCP03299.1"/>
    <property type="molecule type" value="Genomic_DNA"/>
</dbReference>
<dbReference type="OrthoDB" id="8536886at2"/>
<feature type="signal peptide" evidence="1">
    <location>
        <begin position="1"/>
        <end position="31"/>
    </location>
</feature>
<dbReference type="GeneID" id="99685845"/>
<comment type="caution">
    <text evidence="2">The sequence shown here is derived from an EMBL/GenBank/DDBJ whole genome shotgun (WGS) entry which is preliminary data.</text>
</comment>